<organism evidence="1 2">
    <name type="scientific">Mediterraneibacter butyricigenes</name>
    <dbReference type="NCBI Taxonomy" id="2316025"/>
    <lineage>
        <taxon>Bacteria</taxon>
        <taxon>Bacillati</taxon>
        <taxon>Bacillota</taxon>
        <taxon>Clostridia</taxon>
        <taxon>Lachnospirales</taxon>
        <taxon>Lachnospiraceae</taxon>
        <taxon>Mediterraneibacter</taxon>
    </lineage>
</organism>
<dbReference type="Proteomes" id="UP000265643">
    <property type="component" value="Unassembled WGS sequence"/>
</dbReference>
<evidence type="ECO:0000313" key="2">
    <source>
        <dbReference type="Proteomes" id="UP000265643"/>
    </source>
</evidence>
<dbReference type="RefSeq" id="WP_117603528.1">
    <property type="nucleotide sequence ID" value="NZ_BHGK01000001.1"/>
</dbReference>
<dbReference type="EMBL" id="BHGK01000001">
    <property type="protein sequence ID" value="GCA67544.1"/>
    <property type="molecule type" value="Genomic_DNA"/>
</dbReference>
<reference evidence="2" key="1">
    <citation type="submission" date="2018-09" db="EMBL/GenBank/DDBJ databases">
        <title>Draft Genome Sequence of Mediterraneibacter sp. KCTC 15684.</title>
        <authorList>
            <person name="Kim J.S."/>
            <person name="Han K.I."/>
            <person name="Suh M.K."/>
            <person name="Lee K.C."/>
            <person name="Eom M.K."/>
            <person name="Lee J.H."/>
            <person name="Park S.H."/>
            <person name="Kang S.W."/>
            <person name="Park J.E."/>
            <person name="Oh B.S."/>
            <person name="Yu S.Y."/>
            <person name="Choi S.H."/>
            <person name="Lee D.H."/>
            <person name="Yoon H."/>
            <person name="Kim B."/>
            <person name="Yang S.J."/>
            <person name="Lee J.S."/>
        </authorList>
    </citation>
    <scope>NUCLEOTIDE SEQUENCE [LARGE SCALE GENOMIC DNA]</scope>
    <source>
        <strain evidence="2">KCTC 15684</strain>
    </source>
</reference>
<name>A0A391P0S5_9FIRM</name>
<protein>
    <submittedName>
        <fullName evidence="1">Uncharacterized protein</fullName>
    </submittedName>
</protein>
<keyword evidence="2" id="KW-1185">Reference proteome</keyword>
<proteinExistence type="predicted"/>
<evidence type="ECO:0000313" key="1">
    <source>
        <dbReference type="EMBL" id="GCA67544.1"/>
    </source>
</evidence>
<gene>
    <name evidence="1" type="ORF">KGMB01110_19800</name>
</gene>
<comment type="caution">
    <text evidence="1">The sequence shown here is derived from an EMBL/GenBank/DDBJ whole genome shotgun (WGS) entry which is preliminary data.</text>
</comment>
<sequence length="66" mass="7814">MRELGIELGAHDFEELKNYGRLTIDFDPPKHCGEVERIIIENASDRNYRHEITIRNHEGFSWTVED</sequence>
<dbReference type="AlphaFoldDB" id="A0A391P0S5"/>
<accession>A0A391P0S5</accession>